<dbReference type="OrthoDB" id="668826at2759"/>
<dbReference type="Gramene" id="TVU50027">
    <property type="protein sequence ID" value="TVU50027"/>
    <property type="gene ID" value="EJB05_01378"/>
</dbReference>
<proteinExistence type="predicted"/>
<protein>
    <recommendedName>
        <fullName evidence="4">FBD domain-containing protein</fullName>
    </recommendedName>
</protein>
<name>A0A5J9WQ35_9POAL</name>
<gene>
    <name evidence="2" type="ORF">EJB05_01378</name>
</gene>
<evidence type="ECO:0000313" key="3">
    <source>
        <dbReference type="Proteomes" id="UP000324897"/>
    </source>
</evidence>
<comment type="caution">
    <text evidence="2">The sequence shown here is derived from an EMBL/GenBank/DDBJ whole genome shotgun (WGS) entry which is preliminary data.</text>
</comment>
<feature type="non-terminal residue" evidence="2">
    <location>
        <position position="1"/>
    </location>
</feature>
<sequence length="198" mass="22539">MSPNVRHRRSSTTSPFRPFPRASDRRGEASTFPTSIPRLFPAPRATGACSGKRDAAFRRLPRPEHTRQQSQDQLPYAQIYLNKDMMMDVPALPNVISLTIKIDSVFGHGHTIGATLAKLIAKCARIEYLSIDIRVMPEECSDPSCICDHPKGWDRQKMWLQHLRNVEIHDNCLLDSHMRLVQLLLANAPALDYLRGWQ</sequence>
<feature type="region of interest" description="Disordered" evidence="1">
    <location>
        <begin position="1"/>
        <end position="37"/>
    </location>
</feature>
<dbReference type="AlphaFoldDB" id="A0A5J9WQ35"/>
<keyword evidence="3" id="KW-1185">Reference proteome</keyword>
<feature type="compositionally biased region" description="Basic residues" evidence="1">
    <location>
        <begin position="1"/>
        <end position="10"/>
    </location>
</feature>
<accession>A0A5J9WQ35</accession>
<organism evidence="2 3">
    <name type="scientific">Eragrostis curvula</name>
    <name type="common">weeping love grass</name>
    <dbReference type="NCBI Taxonomy" id="38414"/>
    <lineage>
        <taxon>Eukaryota</taxon>
        <taxon>Viridiplantae</taxon>
        <taxon>Streptophyta</taxon>
        <taxon>Embryophyta</taxon>
        <taxon>Tracheophyta</taxon>
        <taxon>Spermatophyta</taxon>
        <taxon>Magnoliopsida</taxon>
        <taxon>Liliopsida</taxon>
        <taxon>Poales</taxon>
        <taxon>Poaceae</taxon>
        <taxon>PACMAD clade</taxon>
        <taxon>Chloridoideae</taxon>
        <taxon>Eragrostideae</taxon>
        <taxon>Eragrostidinae</taxon>
        <taxon>Eragrostis</taxon>
    </lineage>
</organism>
<reference evidence="2 3" key="1">
    <citation type="journal article" date="2019" name="Sci. Rep.">
        <title>A high-quality genome of Eragrostis curvula grass provides insights into Poaceae evolution and supports new strategies to enhance forage quality.</title>
        <authorList>
            <person name="Carballo J."/>
            <person name="Santos B.A.C.M."/>
            <person name="Zappacosta D."/>
            <person name="Garbus I."/>
            <person name="Selva J.P."/>
            <person name="Gallo C.A."/>
            <person name="Diaz A."/>
            <person name="Albertini E."/>
            <person name="Caccamo M."/>
            <person name="Echenique V."/>
        </authorList>
    </citation>
    <scope>NUCLEOTIDE SEQUENCE [LARGE SCALE GENOMIC DNA]</scope>
    <source>
        <strain evidence="3">cv. Victoria</strain>
        <tissue evidence="2">Leaf</tissue>
    </source>
</reference>
<evidence type="ECO:0008006" key="4">
    <source>
        <dbReference type="Google" id="ProtNLM"/>
    </source>
</evidence>
<evidence type="ECO:0000313" key="2">
    <source>
        <dbReference type="EMBL" id="TVU50027.1"/>
    </source>
</evidence>
<dbReference type="Proteomes" id="UP000324897">
    <property type="component" value="Chromosome 6"/>
</dbReference>
<dbReference type="EMBL" id="RWGY01000002">
    <property type="protein sequence ID" value="TVU50027.1"/>
    <property type="molecule type" value="Genomic_DNA"/>
</dbReference>
<evidence type="ECO:0000256" key="1">
    <source>
        <dbReference type="SAM" id="MobiDB-lite"/>
    </source>
</evidence>